<accession>A0ABZ1DXA4</accession>
<evidence type="ECO:0000313" key="5">
    <source>
        <dbReference type="EMBL" id="WRY33423.1"/>
    </source>
</evidence>
<dbReference type="PANTHER" id="PTHR33164:SF57">
    <property type="entry name" value="MARR-FAMILY TRANSCRIPTIONAL REGULATOR"/>
    <property type="match status" value="1"/>
</dbReference>
<dbReference type="EMBL" id="CP135443">
    <property type="protein sequence ID" value="WRY33423.1"/>
    <property type="molecule type" value="Genomic_DNA"/>
</dbReference>
<keyword evidence="2" id="KW-0238">DNA-binding</keyword>
<dbReference type="PROSITE" id="PS01117">
    <property type="entry name" value="HTH_MARR_1"/>
    <property type="match status" value="1"/>
</dbReference>
<dbReference type="Gene3D" id="1.10.10.10">
    <property type="entry name" value="Winged helix-like DNA-binding domain superfamily/Winged helix DNA-binding domain"/>
    <property type="match status" value="1"/>
</dbReference>
<dbReference type="RefSeq" id="WP_339107246.1">
    <property type="nucleotide sequence ID" value="NZ_CP135443.1"/>
</dbReference>
<keyword evidence="1" id="KW-0805">Transcription regulation</keyword>
<organism evidence="5 6">
    <name type="scientific">Thioclava litoralis</name>
    <dbReference type="NCBI Taxonomy" id="3076557"/>
    <lineage>
        <taxon>Bacteria</taxon>
        <taxon>Pseudomonadati</taxon>
        <taxon>Pseudomonadota</taxon>
        <taxon>Alphaproteobacteria</taxon>
        <taxon>Rhodobacterales</taxon>
        <taxon>Paracoccaceae</taxon>
        <taxon>Thioclava</taxon>
    </lineage>
</organism>
<dbReference type="PROSITE" id="PS50995">
    <property type="entry name" value="HTH_MARR_2"/>
    <property type="match status" value="1"/>
</dbReference>
<name>A0ABZ1DXA4_9RHOB</name>
<dbReference type="InterPro" id="IPR039422">
    <property type="entry name" value="MarR/SlyA-like"/>
</dbReference>
<proteinExistence type="predicted"/>
<protein>
    <submittedName>
        <fullName evidence="5">MarR family transcriptional regulator</fullName>
    </submittedName>
</protein>
<reference evidence="5 6" key="1">
    <citation type="submission" date="2023-09" db="EMBL/GenBank/DDBJ databases">
        <title>Thioclava shenzhenensis sp. nov., a multidrug resistant bacteria-antagonizing species isolated from coastal seawater.</title>
        <authorList>
            <person name="Long M."/>
        </authorList>
    </citation>
    <scope>NUCLEOTIDE SEQUENCE [LARGE SCALE GENOMIC DNA]</scope>
    <source>
        <strain evidence="5 6">FTW29</strain>
    </source>
</reference>
<evidence type="ECO:0000259" key="4">
    <source>
        <dbReference type="PROSITE" id="PS50995"/>
    </source>
</evidence>
<evidence type="ECO:0000256" key="2">
    <source>
        <dbReference type="ARBA" id="ARBA00023125"/>
    </source>
</evidence>
<keyword evidence="3" id="KW-0804">Transcription</keyword>
<evidence type="ECO:0000256" key="3">
    <source>
        <dbReference type="ARBA" id="ARBA00023163"/>
    </source>
</evidence>
<dbReference type="InterPro" id="IPR036390">
    <property type="entry name" value="WH_DNA-bd_sf"/>
</dbReference>
<evidence type="ECO:0000313" key="6">
    <source>
        <dbReference type="Proteomes" id="UP001623290"/>
    </source>
</evidence>
<keyword evidence="6" id="KW-1185">Reference proteome</keyword>
<feature type="domain" description="HTH marR-type" evidence="4">
    <location>
        <begin position="6"/>
        <end position="149"/>
    </location>
</feature>
<dbReference type="PANTHER" id="PTHR33164">
    <property type="entry name" value="TRANSCRIPTIONAL REGULATOR, MARR FAMILY"/>
    <property type="match status" value="1"/>
</dbReference>
<dbReference type="SMART" id="SM00347">
    <property type="entry name" value="HTH_MARR"/>
    <property type="match status" value="1"/>
</dbReference>
<dbReference type="PRINTS" id="PR00598">
    <property type="entry name" value="HTHMARR"/>
</dbReference>
<dbReference type="InterPro" id="IPR036388">
    <property type="entry name" value="WH-like_DNA-bd_sf"/>
</dbReference>
<dbReference type="InterPro" id="IPR000835">
    <property type="entry name" value="HTH_MarR-typ"/>
</dbReference>
<dbReference type="Pfam" id="PF01047">
    <property type="entry name" value="MarR"/>
    <property type="match status" value="1"/>
</dbReference>
<sequence>MKNVHNTHMSAEMRQLHGAVLDIVAVMNRPQHDGKMVEAAGIKLDRALFPLLVLVERLGPIALGELADRVGRDHTTISRQAAKLEALGLIQRQASRDDRRVRAAVITDAGRQMTDRIDAAREAIMRRTLTGWSGEEVAALVTLTRRYADAMLEQSARLADPQD</sequence>
<evidence type="ECO:0000256" key="1">
    <source>
        <dbReference type="ARBA" id="ARBA00023015"/>
    </source>
</evidence>
<dbReference type="SUPFAM" id="SSF46785">
    <property type="entry name" value="Winged helix' DNA-binding domain"/>
    <property type="match status" value="1"/>
</dbReference>
<dbReference type="Proteomes" id="UP001623290">
    <property type="component" value="Chromosome"/>
</dbReference>
<gene>
    <name evidence="5" type="ORF">RPE78_12165</name>
</gene>
<dbReference type="InterPro" id="IPR023187">
    <property type="entry name" value="Tscrpt_reg_MarR-type_CS"/>
</dbReference>